<proteinExistence type="predicted"/>
<dbReference type="EMBL" id="QSTP01000016">
    <property type="protein sequence ID" value="RGM69248.1"/>
    <property type="molecule type" value="Genomic_DNA"/>
</dbReference>
<protein>
    <submittedName>
        <fullName evidence="1">Uncharacterized protein</fullName>
    </submittedName>
</protein>
<evidence type="ECO:0000313" key="1">
    <source>
        <dbReference type="EMBL" id="RGM69248.1"/>
    </source>
</evidence>
<dbReference type="Proteomes" id="UP000260758">
    <property type="component" value="Unassembled WGS sequence"/>
</dbReference>
<accession>A0A3E4Y661</accession>
<comment type="caution">
    <text evidence="1">The sequence shown here is derived from an EMBL/GenBank/DDBJ whole genome shotgun (WGS) entry which is preliminary data.</text>
</comment>
<organism evidence="1 2">
    <name type="scientific">Agathobacter rectalis</name>
    <dbReference type="NCBI Taxonomy" id="39491"/>
    <lineage>
        <taxon>Bacteria</taxon>
        <taxon>Bacillati</taxon>
        <taxon>Bacillota</taxon>
        <taxon>Clostridia</taxon>
        <taxon>Lachnospirales</taxon>
        <taxon>Lachnospiraceae</taxon>
        <taxon>Agathobacter</taxon>
    </lineage>
</organism>
<gene>
    <name evidence="1" type="ORF">DXB99_13165</name>
</gene>
<dbReference type="AlphaFoldDB" id="A0A3E4Y661"/>
<evidence type="ECO:0000313" key="2">
    <source>
        <dbReference type="Proteomes" id="UP000260758"/>
    </source>
</evidence>
<name>A0A3E4Y661_9FIRM</name>
<reference evidence="1 2" key="1">
    <citation type="submission" date="2018-08" db="EMBL/GenBank/DDBJ databases">
        <title>A genome reference for cultivated species of the human gut microbiota.</title>
        <authorList>
            <person name="Zou Y."/>
            <person name="Xue W."/>
            <person name="Luo G."/>
        </authorList>
    </citation>
    <scope>NUCLEOTIDE SEQUENCE [LARGE SCALE GENOMIC DNA]</scope>
    <source>
        <strain evidence="1 2">OM07-13</strain>
    </source>
</reference>
<sequence>MYGKVLDENYSQILFANPDLDLETVFLIDCVQKRIKIDREAIKHLRKLKVIEGKSPNIFLSASVSENIGEQNQYVKNKAFNDQYYRNLIVKYLEQYGSAKKRY</sequence>
<dbReference type="RefSeq" id="WP_117719158.1">
    <property type="nucleotide sequence ID" value="NZ_QSTP01000016.1"/>
</dbReference>